<dbReference type="InterPro" id="IPR005119">
    <property type="entry name" value="LysR_subst-bd"/>
</dbReference>
<evidence type="ECO:0000256" key="3">
    <source>
        <dbReference type="ARBA" id="ARBA00023125"/>
    </source>
</evidence>
<feature type="domain" description="HTH lysR-type" evidence="6">
    <location>
        <begin position="1"/>
        <end position="58"/>
    </location>
</feature>
<dbReference type="KEGG" id="nyu:D7D52_01825"/>
<organism evidence="7 8">
    <name type="scientific">Nocardia yunnanensis</name>
    <dbReference type="NCBI Taxonomy" id="2382165"/>
    <lineage>
        <taxon>Bacteria</taxon>
        <taxon>Bacillati</taxon>
        <taxon>Actinomycetota</taxon>
        <taxon>Actinomycetes</taxon>
        <taxon>Mycobacteriales</taxon>
        <taxon>Nocardiaceae</taxon>
        <taxon>Nocardia</taxon>
    </lineage>
</organism>
<reference evidence="7 8" key="1">
    <citation type="submission" date="2018-09" db="EMBL/GenBank/DDBJ databases">
        <title>Nocardia yunnanensis sp. nov., an actinomycete isolated from a soil sample.</title>
        <authorList>
            <person name="Zhang J."/>
        </authorList>
    </citation>
    <scope>NUCLEOTIDE SEQUENCE [LARGE SCALE GENOMIC DNA]</scope>
    <source>
        <strain evidence="7 8">CFHS0054</strain>
    </source>
</reference>
<accession>A0A386Z8A2</accession>
<evidence type="ECO:0000313" key="8">
    <source>
        <dbReference type="Proteomes" id="UP000267164"/>
    </source>
</evidence>
<dbReference type="InterPro" id="IPR000847">
    <property type="entry name" value="LysR_HTH_N"/>
</dbReference>
<dbReference type="Gene3D" id="1.10.10.10">
    <property type="entry name" value="Winged helix-like DNA-binding domain superfamily/Winged helix DNA-binding domain"/>
    <property type="match status" value="1"/>
</dbReference>
<dbReference type="InterPro" id="IPR036388">
    <property type="entry name" value="WH-like_DNA-bd_sf"/>
</dbReference>
<dbReference type="PANTHER" id="PTHR30346">
    <property type="entry name" value="TRANSCRIPTIONAL DUAL REGULATOR HCAR-RELATED"/>
    <property type="match status" value="1"/>
</dbReference>
<dbReference type="CDD" id="cd05466">
    <property type="entry name" value="PBP2_LTTR_substrate"/>
    <property type="match status" value="1"/>
</dbReference>
<dbReference type="Proteomes" id="UP000267164">
    <property type="component" value="Chromosome"/>
</dbReference>
<dbReference type="AlphaFoldDB" id="A0A386Z8A2"/>
<dbReference type="SUPFAM" id="SSF53850">
    <property type="entry name" value="Periplasmic binding protein-like II"/>
    <property type="match status" value="1"/>
</dbReference>
<dbReference type="EMBL" id="CP032568">
    <property type="protein sequence ID" value="AYF72815.1"/>
    <property type="molecule type" value="Genomic_DNA"/>
</dbReference>
<protein>
    <submittedName>
        <fullName evidence="7">LysR family transcriptional regulator</fullName>
    </submittedName>
</protein>
<keyword evidence="4" id="KW-0010">Activator</keyword>
<name>A0A386Z8A2_9NOCA</name>
<dbReference type="OrthoDB" id="79118at2"/>
<dbReference type="SUPFAM" id="SSF46785">
    <property type="entry name" value="Winged helix' DNA-binding domain"/>
    <property type="match status" value="1"/>
</dbReference>
<dbReference type="RefSeq" id="WP_120734758.1">
    <property type="nucleotide sequence ID" value="NZ_CP032568.1"/>
</dbReference>
<evidence type="ECO:0000256" key="1">
    <source>
        <dbReference type="ARBA" id="ARBA00009437"/>
    </source>
</evidence>
<comment type="similarity">
    <text evidence="1">Belongs to the LysR transcriptional regulatory family.</text>
</comment>
<keyword evidence="5" id="KW-0804">Transcription</keyword>
<evidence type="ECO:0000256" key="2">
    <source>
        <dbReference type="ARBA" id="ARBA00023015"/>
    </source>
</evidence>
<evidence type="ECO:0000256" key="4">
    <source>
        <dbReference type="ARBA" id="ARBA00023159"/>
    </source>
</evidence>
<dbReference type="GO" id="GO:0003700">
    <property type="term" value="F:DNA-binding transcription factor activity"/>
    <property type="evidence" value="ECO:0007669"/>
    <property type="project" value="InterPro"/>
</dbReference>
<keyword evidence="3" id="KW-0238">DNA-binding</keyword>
<dbReference type="Pfam" id="PF03466">
    <property type="entry name" value="LysR_substrate"/>
    <property type="match status" value="1"/>
</dbReference>
<keyword evidence="2" id="KW-0805">Transcription regulation</keyword>
<dbReference type="GO" id="GO:0003677">
    <property type="term" value="F:DNA binding"/>
    <property type="evidence" value="ECO:0007669"/>
    <property type="project" value="UniProtKB-KW"/>
</dbReference>
<evidence type="ECO:0000259" key="6">
    <source>
        <dbReference type="PROSITE" id="PS50931"/>
    </source>
</evidence>
<dbReference type="Pfam" id="PF00126">
    <property type="entry name" value="HTH_1"/>
    <property type="match status" value="1"/>
</dbReference>
<dbReference type="GO" id="GO:0032993">
    <property type="term" value="C:protein-DNA complex"/>
    <property type="evidence" value="ECO:0007669"/>
    <property type="project" value="TreeGrafter"/>
</dbReference>
<proteinExistence type="inferred from homology"/>
<dbReference type="Gene3D" id="3.40.190.290">
    <property type="match status" value="1"/>
</dbReference>
<sequence length="296" mass="33218">MELREIEIFLTLAEELHFGRTAERLHVSPARISQAIKKQERSVGADLFERTSRTVKLTALGEQLRDDLRPLYRGLHDSVARVRVAAQSKAAVLTVGTVNFNAYELRAFWNAFKARYPQWSVRIRHNGFTDPYGALRDGRVDAVVTWLPVEEPDLVVGPVLFTETRSMIVPIEHELAERDTVSLEELGNYPALGAGPGVPEYWENEYVPFYTPSGRPVEKVLVTTGQEETMAAVGHDGVIHSRGAHVSRYTNRPDIVSIPIHDATPLYWVLVWRADRENAGIRGLAEVVRELGTATL</sequence>
<dbReference type="PROSITE" id="PS50931">
    <property type="entry name" value="HTH_LYSR"/>
    <property type="match status" value="1"/>
</dbReference>
<gene>
    <name evidence="7" type="ORF">D7D52_01825</name>
</gene>
<keyword evidence="8" id="KW-1185">Reference proteome</keyword>
<evidence type="ECO:0000313" key="7">
    <source>
        <dbReference type="EMBL" id="AYF72815.1"/>
    </source>
</evidence>
<dbReference type="FunFam" id="1.10.10.10:FF:000001">
    <property type="entry name" value="LysR family transcriptional regulator"/>
    <property type="match status" value="1"/>
</dbReference>
<evidence type="ECO:0000256" key="5">
    <source>
        <dbReference type="ARBA" id="ARBA00023163"/>
    </source>
</evidence>
<dbReference type="PANTHER" id="PTHR30346:SF0">
    <property type="entry name" value="HCA OPERON TRANSCRIPTIONAL ACTIVATOR HCAR"/>
    <property type="match status" value="1"/>
</dbReference>
<dbReference type="InterPro" id="IPR036390">
    <property type="entry name" value="WH_DNA-bd_sf"/>
</dbReference>